<comment type="caution">
    <text evidence="1">The sequence shown here is derived from an EMBL/GenBank/DDBJ whole genome shotgun (WGS) entry which is preliminary data.</text>
</comment>
<dbReference type="EMBL" id="JACTNZ010000011">
    <property type="protein sequence ID" value="KAG5525309.1"/>
    <property type="molecule type" value="Genomic_DNA"/>
</dbReference>
<reference evidence="1" key="1">
    <citation type="submission" date="2020-08" db="EMBL/GenBank/DDBJ databases">
        <title>Plant Genome Project.</title>
        <authorList>
            <person name="Zhang R.-G."/>
        </authorList>
    </citation>
    <scope>NUCLEOTIDE SEQUENCE</scope>
    <source>
        <strain evidence="1">WSP0</strain>
        <tissue evidence="1">Leaf</tissue>
    </source>
</reference>
<sequence>MYVEFLVAWLRSWNGLFKTNGGDGMHNCLYKLSLAATLYHLWREINFRVFQNKKVDPGMVVQQIVSDLRCCMSAWKNVKRTLSNQRLCQEWHVSWNILC</sequence>
<keyword evidence="2" id="KW-1185">Reference proteome</keyword>
<protein>
    <submittedName>
        <fullName evidence="1">Uncharacterized protein</fullName>
    </submittedName>
</protein>
<evidence type="ECO:0000313" key="2">
    <source>
        <dbReference type="Proteomes" id="UP000823749"/>
    </source>
</evidence>
<name>A0AAV6ID82_9ERIC</name>
<dbReference type="AlphaFoldDB" id="A0AAV6ID82"/>
<organism evidence="1 2">
    <name type="scientific">Rhododendron griersonianum</name>
    <dbReference type="NCBI Taxonomy" id="479676"/>
    <lineage>
        <taxon>Eukaryota</taxon>
        <taxon>Viridiplantae</taxon>
        <taxon>Streptophyta</taxon>
        <taxon>Embryophyta</taxon>
        <taxon>Tracheophyta</taxon>
        <taxon>Spermatophyta</taxon>
        <taxon>Magnoliopsida</taxon>
        <taxon>eudicotyledons</taxon>
        <taxon>Gunneridae</taxon>
        <taxon>Pentapetalae</taxon>
        <taxon>asterids</taxon>
        <taxon>Ericales</taxon>
        <taxon>Ericaceae</taxon>
        <taxon>Ericoideae</taxon>
        <taxon>Rhodoreae</taxon>
        <taxon>Rhododendron</taxon>
    </lineage>
</organism>
<proteinExistence type="predicted"/>
<gene>
    <name evidence="1" type="ORF">RHGRI_031854</name>
</gene>
<accession>A0AAV6ID82</accession>
<evidence type="ECO:0000313" key="1">
    <source>
        <dbReference type="EMBL" id="KAG5525309.1"/>
    </source>
</evidence>
<dbReference type="Proteomes" id="UP000823749">
    <property type="component" value="Chromosome 11"/>
</dbReference>